<protein>
    <recommendedName>
        <fullName evidence="5">Transglycosylase SLT domain-containing protein</fullName>
    </recommendedName>
</protein>
<dbReference type="InterPro" id="IPR036365">
    <property type="entry name" value="PGBD-like_sf"/>
</dbReference>
<comment type="caution">
    <text evidence="3">The sequence shown here is derived from an EMBL/GenBank/DDBJ whole genome shotgun (WGS) entry which is preliminary data.</text>
</comment>
<dbReference type="InterPro" id="IPR023346">
    <property type="entry name" value="Lysozyme-like_dom_sf"/>
</dbReference>
<dbReference type="InterPro" id="IPR036366">
    <property type="entry name" value="PGBDSf"/>
</dbReference>
<organism evidence="3 4">
    <name type="scientific">Microbispora siamensis</name>
    <dbReference type="NCBI Taxonomy" id="564413"/>
    <lineage>
        <taxon>Bacteria</taxon>
        <taxon>Bacillati</taxon>
        <taxon>Actinomycetota</taxon>
        <taxon>Actinomycetes</taxon>
        <taxon>Streptosporangiales</taxon>
        <taxon>Streptosporangiaceae</taxon>
        <taxon>Microbispora</taxon>
    </lineage>
</organism>
<accession>A0ABQ4GWA8</accession>
<dbReference type="Gene3D" id="1.10.530.10">
    <property type="match status" value="1"/>
</dbReference>
<dbReference type="Proteomes" id="UP000660454">
    <property type="component" value="Unassembled WGS sequence"/>
</dbReference>
<dbReference type="Pfam" id="PF01471">
    <property type="entry name" value="PG_binding_1"/>
    <property type="match status" value="1"/>
</dbReference>
<evidence type="ECO:0000313" key="3">
    <source>
        <dbReference type="EMBL" id="GIH65724.1"/>
    </source>
</evidence>
<dbReference type="SUPFAM" id="SSF53955">
    <property type="entry name" value="Lysozyme-like"/>
    <property type="match status" value="1"/>
</dbReference>
<dbReference type="RefSeq" id="WP_204051698.1">
    <property type="nucleotide sequence ID" value="NZ_BOOF01000043.1"/>
</dbReference>
<evidence type="ECO:0000259" key="2">
    <source>
        <dbReference type="Pfam" id="PF01471"/>
    </source>
</evidence>
<name>A0ABQ4GWA8_9ACTN</name>
<evidence type="ECO:0000313" key="4">
    <source>
        <dbReference type="Proteomes" id="UP000660454"/>
    </source>
</evidence>
<evidence type="ECO:0008006" key="5">
    <source>
        <dbReference type="Google" id="ProtNLM"/>
    </source>
</evidence>
<dbReference type="EMBL" id="BOOF01000043">
    <property type="protein sequence ID" value="GIH65724.1"/>
    <property type="molecule type" value="Genomic_DNA"/>
</dbReference>
<dbReference type="Gene3D" id="1.10.101.10">
    <property type="entry name" value="PGBD-like superfamily/PGBD"/>
    <property type="match status" value="1"/>
</dbReference>
<feature type="domain" description="Peptidoglycan binding-like" evidence="2">
    <location>
        <begin position="189"/>
        <end position="239"/>
    </location>
</feature>
<feature type="domain" description="Transglycosylase SLT" evidence="1">
    <location>
        <begin position="28"/>
        <end position="64"/>
    </location>
</feature>
<gene>
    <name evidence="3" type="ORF">Msi02_65410</name>
</gene>
<proteinExistence type="predicted"/>
<dbReference type="InterPro" id="IPR002477">
    <property type="entry name" value="Peptidoglycan-bd-like"/>
</dbReference>
<keyword evidence="4" id="KW-1185">Reference proteome</keyword>
<sequence length="253" mass="26423">MLTSDLSDGFFEAVTATSGALGCAPLDLLGVMMNESGVNAAAHNPNGDASGLIQFMPQTLVNLGWTEGHDAFRSLSAEEQMPFVERYFTPYVHQDLSSAARLYQATFLPATLGLGSDFDVVICGKDGPNTFAYGPNQGFDRDHKGFITVGDLQAAVDRACQGLRWDEIAGRANGTFADGVIDLTVTSGVQAALATLGYDPGPVDGRIGRRTIGAIAQFQSDNGLSESDGELGDETRSALGAALDGIGVSHTGI</sequence>
<dbReference type="InterPro" id="IPR008258">
    <property type="entry name" value="Transglycosylase_SLT_dom_1"/>
</dbReference>
<dbReference type="Pfam" id="PF01464">
    <property type="entry name" value="SLT"/>
    <property type="match status" value="1"/>
</dbReference>
<dbReference type="SUPFAM" id="SSF47090">
    <property type="entry name" value="PGBD-like"/>
    <property type="match status" value="1"/>
</dbReference>
<reference evidence="3 4" key="1">
    <citation type="submission" date="2021-01" db="EMBL/GenBank/DDBJ databases">
        <title>Whole genome shotgun sequence of Microbispora siamensis NBRC 104113.</title>
        <authorList>
            <person name="Komaki H."/>
            <person name="Tamura T."/>
        </authorList>
    </citation>
    <scope>NUCLEOTIDE SEQUENCE [LARGE SCALE GENOMIC DNA]</scope>
    <source>
        <strain evidence="3 4">NBRC 104113</strain>
    </source>
</reference>
<evidence type="ECO:0000259" key="1">
    <source>
        <dbReference type="Pfam" id="PF01464"/>
    </source>
</evidence>